<dbReference type="InterPro" id="IPR022211">
    <property type="entry name" value="PHBC_N"/>
</dbReference>
<sequence length="602" mass="67133">MPDPVPHPAIAPSPREVAPPPLPTCAPPETPDVWQHDGFHASLDRALSSARARLTMGVSPYAAASAWQAWAANLLKAPGRQTDLAERYWHNQWQAFSGIWDRGRGFVPAKDDHRFDGDGWSNPLARFWMQSFLAAEDWWETSTGPQRGMNPRESARVAFMARQALDAMSPSNVPWLNPDVLNRLVETGGRCLLDGASLLAEDWLRDGVLHSEQPETFVPGHEVACTPGTVIFRNHLFELIQYAPATGTVQAEPILIVPAWIMKYYILDLSPENSLIRHLVAQGFTVFCISWLNPGAEERDLSLDEYRRDGVLAALDAIARVCPQSSVHACGYCLGGTILAITAATMARDGDERLASITLLAAQTDFSEAGELMLFVDETQIAYLEDLMWAQGYLDQRQMAGTFRVLRDRDLIWSRLVRRYLMGEEEQEFDIGAWSKDATRMPYRMHSEYLRGLFLENRLTAGRFAVEGRVIALKDISAPLFVLATEKDHIAPWRSVYKTALFTDGDMTFALVSGGHNGGILSPPGEARRRFRLGQRPEGAPYVGPDDWHARHAQHEGSWWPHWVDWLCAKGSDRQVPPPPTGVPGTELAPLCPAPGLYVLQR</sequence>
<keyword evidence="6" id="KW-0378">Hydrolase</keyword>
<keyword evidence="6" id="KW-0614">Plasmid</keyword>
<name>A0AAU8ARD1_9RHOB</name>
<evidence type="ECO:0000259" key="4">
    <source>
        <dbReference type="Pfam" id="PF07167"/>
    </source>
</evidence>
<evidence type="ECO:0000259" key="5">
    <source>
        <dbReference type="Pfam" id="PF12551"/>
    </source>
</evidence>
<evidence type="ECO:0000256" key="2">
    <source>
        <dbReference type="ARBA" id="ARBA00023315"/>
    </source>
</evidence>
<dbReference type="InterPro" id="IPR029058">
    <property type="entry name" value="AB_hydrolase_fold"/>
</dbReference>
<gene>
    <name evidence="6" type="ORF">PVT71_26330</name>
</gene>
<feature type="domain" description="Poly-beta-hydroxybutyrate polymerase N-terminal" evidence="4">
    <location>
        <begin position="111"/>
        <end position="278"/>
    </location>
</feature>
<dbReference type="PANTHER" id="PTHR36837">
    <property type="entry name" value="POLY(3-HYDROXYALKANOATE) POLYMERASE SUBUNIT PHAC"/>
    <property type="match status" value="1"/>
</dbReference>
<dbReference type="GO" id="GO:0016746">
    <property type="term" value="F:acyltransferase activity"/>
    <property type="evidence" value="ECO:0007669"/>
    <property type="project" value="UniProtKB-KW"/>
</dbReference>
<geneLocation type="plasmid" evidence="6">
    <name>unnamed3</name>
</geneLocation>
<dbReference type="InterPro" id="IPR051321">
    <property type="entry name" value="PHA/PHB_synthase"/>
</dbReference>
<evidence type="ECO:0000256" key="1">
    <source>
        <dbReference type="ARBA" id="ARBA00022679"/>
    </source>
</evidence>
<organism evidence="6">
    <name type="scientific">Alloyangia sp. H15</name>
    <dbReference type="NCBI Taxonomy" id="3029062"/>
    <lineage>
        <taxon>Bacteria</taxon>
        <taxon>Pseudomonadati</taxon>
        <taxon>Pseudomonadota</taxon>
        <taxon>Alphaproteobacteria</taxon>
        <taxon>Rhodobacterales</taxon>
        <taxon>Roseobacteraceae</taxon>
        <taxon>Alloyangia</taxon>
    </lineage>
</organism>
<protein>
    <submittedName>
        <fullName evidence="6">Alpha/beta fold hydrolase</fullName>
    </submittedName>
</protein>
<dbReference type="Gene3D" id="3.40.50.1820">
    <property type="entry name" value="alpha/beta hydrolase"/>
    <property type="match status" value="1"/>
</dbReference>
<dbReference type="Pfam" id="PF12551">
    <property type="entry name" value="PHBC_N"/>
    <property type="match status" value="1"/>
</dbReference>
<feature type="domain" description="Poly-beta-hydroxybutyrate polymerase N-terminal" evidence="5">
    <location>
        <begin position="41"/>
        <end position="80"/>
    </location>
</feature>
<evidence type="ECO:0000256" key="3">
    <source>
        <dbReference type="SAM" id="MobiDB-lite"/>
    </source>
</evidence>
<dbReference type="PANTHER" id="PTHR36837:SF5">
    <property type="entry name" value="POLY-3-HYDROXYBUTYRATE SYNTHASE"/>
    <property type="match status" value="1"/>
</dbReference>
<dbReference type="RefSeq" id="WP_353476438.1">
    <property type="nucleotide sequence ID" value="NZ_CP123388.1"/>
</dbReference>
<dbReference type="GO" id="GO:0042619">
    <property type="term" value="P:poly-hydroxybutyrate biosynthetic process"/>
    <property type="evidence" value="ECO:0007669"/>
    <property type="project" value="InterPro"/>
</dbReference>
<dbReference type="GO" id="GO:0016787">
    <property type="term" value="F:hydrolase activity"/>
    <property type="evidence" value="ECO:0007669"/>
    <property type="project" value="UniProtKB-KW"/>
</dbReference>
<dbReference type="AlphaFoldDB" id="A0AAU8ARD1"/>
<evidence type="ECO:0000313" key="6">
    <source>
        <dbReference type="EMBL" id="XCC97549.1"/>
    </source>
</evidence>
<dbReference type="SUPFAM" id="SSF53474">
    <property type="entry name" value="alpha/beta-Hydrolases"/>
    <property type="match status" value="1"/>
</dbReference>
<feature type="region of interest" description="Disordered" evidence="3">
    <location>
        <begin position="1"/>
        <end position="24"/>
    </location>
</feature>
<proteinExistence type="predicted"/>
<dbReference type="Pfam" id="PF07167">
    <property type="entry name" value="PhaC_N"/>
    <property type="match status" value="1"/>
</dbReference>
<keyword evidence="1" id="KW-0808">Transferase</keyword>
<dbReference type="EMBL" id="CP123388">
    <property type="protein sequence ID" value="XCC97549.1"/>
    <property type="molecule type" value="Genomic_DNA"/>
</dbReference>
<accession>A0AAU8ARD1</accession>
<reference evidence="6" key="1">
    <citation type="submission" date="2023-02" db="EMBL/GenBank/DDBJ databases">
        <title>Description and genomic characterization of Salipiger bruguierae sp. nov., isolated from the sediment of mangrove plant Bruguiera sexangula.</title>
        <authorList>
            <person name="Long M."/>
        </authorList>
    </citation>
    <scope>NUCLEOTIDE SEQUENCE</scope>
    <source>
        <strain evidence="6">H15</strain>
        <plasmid evidence="6">unnamed3</plasmid>
    </source>
</reference>
<keyword evidence="2" id="KW-0012">Acyltransferase</keyword>
<dbReference type="InterPro" id="IPR010941">
    <property type="entry name" value="PhaC_N"/>
</dbReference>